<evidence type="ECO:0008006" key="6">
    <source>
        <dbReference type="Google" id="ProtNLM"/>
    </source>
</evidence>
<evidence type="ECO:0000259" key="3">
    <source>
        <dbReference type="Pfam" id="PF16332"/>
    </source>
</evidence>
<dbReference type="Pfam" id="PF16332">
    <property type="entry name" value="DUF4962"/>
    <property type="match status" value="1"/>
</dbReference>
<dbReference type="Pfam" id="PF07940">
    <property type="entry name" value="Hepar_II_III_C"/>
    <property type="match status" value="1"/>
</dbReference>
<keyword evidence="5" id="KW-1185">Reference proteome</keyword>
<evidence type="ECO:0000256" key="1">
    <source>
        <dbReference type="ARBA" id="ARBA00004196"/>
    </source>
</evidence>
<evidence type="ECO:0000259" key="2">
    <source>
        <dbReference type="Pfam" id="PF07940"/>
    </source>
</evidence>
<gene>
    <name evidence="4" type="ORF">GCM10007390_37730</name>
</gene>
<dbReference type="InterPro" id="IPR008929">
    <property type="entry name" value="Chondroitin_lyas"/>
</dbReference>
<dbReference type="InterPro" id="IPR012480">
    <property type="entry name" value="Hepar_II_III_C"/>
</dbReference>
<reference evidence="4 5" key="1">
    <citation type="journal article" date="2014" name="Int. J. Syst. Evol. Microbiol.">
        <title>Complete genome sequence of Corynebacterium casei LMG S-19264T (=DSM 44701T), isolated from a smear-ripened cheese.</title>
        <authorList>
            <consortium name="US DOE Joint Genome Institute (JGI-PGF)"/>
            <person name="Walter F."/>
            <person name="Albersmeier A."/>
            <person name="Kalinowski J."/>
            <person name="Ruckert C."/>
        </authorList>
    </citation>
    <scope>NUCLEOTIDE SEQUENCE [LARGE SCALE GENOMIC DNA]</scope>
    <source>
        <strain evidence="4 5">KCTC 12866</strain>
    </source>
</reference>
<dbReference type="PANTHER" id="PTHR38045:SF1">
    <property type="entry name" value="HEPARINASE II_III-LIKE PROTEIN"/>
    <property type="match status" value="1"/>
</dbReference>
<dbReference type="Gene3D" id="1.50.10.100">
    <property type="entry name" value="Chondroitin AC/alginate lyase"/>
    <property type="match status" value="1"/>
</dbReference>
<dbReference type="GO" id="GO:0030313">
    <property type="term" value="C:cell envelope"/>
    <property type="evidence" value="ECO:0007669"/>
    <property type="project" value="UniProtKB-SubCell"/>
</dbReference>
<feature type="domain" description="Heparinase II N-terminal" evidence="3">
    <location>
        <begin position="57"/>
        <end position="207"/>
    </location>
</feature>
<comment type="caution">
    <text evidence="4">The sequence shown here is derived from an EMBL/GenBank/DDBJ whole genome shotgun (WGS) entry which is preliminary data.</text>
</comment>
<dbReference type="EMBL" id="BMXF01000004">
    <property type="protein sequence ID" value="GHB79991.1"/>
    <property type="molecule type" value="Genomic_DNA"/>
</dbReference>
<organism evidence="4 5">
    <name type="scientific">Persicitalea jodogahamensis</name>
    <dbReference type="NCBI Taxonomy" id="402147"/>
    <lineage>
        <taxon>Bacteria</taxon>
        <taxon>Pseudomonadati</taxon>
        <taxon>Bacteroidota</taxon>
        <taxon>Cytophagia</taxon>
        <taxon>Cytophagales</taxon>
        <taxon>Spirosomataceae</taxon>
        <taxon>Persicitalea</taxon>
    </lineage>
</organism>
<dbReference type="Proteomes" id="UP000598271">
    <property type="component" value="Unassembled WGS sequence"/>
</dbReference>
<dbReference type="Gene3D" id="2.70.98.70">
    <property type="match status" value="1"/>
</dbReference>
<dbReference type="AlphaFoldDB" id="A0A8J3DBT0"/>
<comment type="subcellular location">
    <subcellularLocation>
        <location evidence="1">Cell envelope</location>
    </subcellularLocation>
</comment>
<dbReference type="PANTHER" id="PTHR38045">
    <property type="entry name" value="CHROMOSOME 1, WHOLE GENOME SHOTGUN SEQUENCE"/>
    <property type="match status" value="1"/>
</dbReference>
<dbReference type="InterPro" id="IPR032518">
    <property type="entry name" value="HepII_N"/>
</dbReference>
<feature type="domain" description="Heparinase II/III-like C-terminal" evidence="2">
    <location>
        <begin position="343"/>
        <end position="531"/>
    </location>
</feature>
<protein>
    <recommendedName>
        <fullName evidence="6">Heparinase</fullName>
    </recommendedName>
</protein>
<proteinExistence type="predicted"/>
<sequence length="589" mass="65890">MMEGEEQGILKTIASDPIWRNVHQAILVESDKTIPLPPIERVLEGRRLLGKSREALQRIFNLSYAYRLTNDEKYAHRAEKEMLAIAEFKDWNPSHYLDVGEMTMAMAIGYDWTYAKLSAPSREKISRAIVEKGLKTSQDKRYNSWLQRSNNWNQVCNAGITFGALAVYEDHPDLAKQLIKRAVNSIKLPMEDYAPNGAYPEGYGYWNYGTTFNVLFLTALEKAFGTDYGLSNRPGFMETAGYYENMIGTSRYPFNYSDAGGGHGKLSPAVFYFAKKSNDPSLLWVEKAYLQKGDLSRSADNRVFPLLMLLGAGVEFDKITPPSKKVWVGQGKSPVTLMRSSWTRPDAIFVGFKAGSPSAPHAHMDIGSFVMDADGVRWAIDLGSQNYHSLEKLGMDIWGKEQDAQRWTIKRYNNFIHNTLTVNGQLQRVDGYAKIDDSGESDALKHGISDITDLYKGQLAAARRGIAIVDDAFVVVRDEMKATANSATVRWVMLAPEGVEIQDDNVAILNKDGKRLTLRVDHPAQVKLQKWSTAPTTDYDTTNEGTVLVGFEYTVPAGASETLQVSLLPQNVVVDSKTFDKPLSDWGQK</sequence>
<accession>A0A8J3DBT0</accession>
<evidence type="ECO:0000313" key="4">
    <source>
        <dbReference type="EMBL" id="GHB79991.1"/>
    </source>
</evidence>
<evidence type="ECO:0000313" key="5">
    <source>
        <dbReference type="Proteomes" id="UP000598271"/>
    </source>
</evidence>
<name>A0A8J3DBT0_9BACT</name>
<dbReference type="SUPFAM" id="SSF48230">
    <property type="entry name" value="Chondroitin AC/alginate lyase"/>
    <property type="match status" value="1"/>
</dbReference>
<dbReference type="GO" id="GO:0016829">
    <property type="term" value="F:lyase activity"/>
    <property type="evidence" value="ECO:0007669"/>
    <property type="project" value="InterPro"/>
</dbReference>